<comment type="similarity">
    <text evidence="2">Belongs to the DAMOX/DASOX family.</text>
</comment>
<accession>A0A060T9C9</accession>
<feature type="binding site" evidence="6">
    <location>
        <position position="182"/>
    </location>
    <ligand>
        <name>FAD</name>
        <dbReference type="ChEBI" id="CHEBI:57692"/>
    </ligand>
</feature>
<organism evidence="8">
    <name type="scientific">Blastobotrys adeninivorans</name>
    <name type="common">Yeast</name>
    <name type="synonym">Arxula adeninivorans</name>
    <dbReference type="NCBI Taxonomy" id="409370"/>
    <lineage>
        <taxon>Eukaryota</taxon>
        <taxon>Fungi</taxon>
        <taxon>Dikarya</taxon>
        <taxon>Ascomycota</taxon>
        <taxon>Saccharomycotina</taxon>
        <taxon>Dipodascomycetes</taxon>
        <taxon>Dipodascales</taxon>
        <taxon>Trichomonascaceae</taxon>
        <taxon>Blastobotrys</taxon>
    </lineage>
</organism>
<dbReference type="AlphaFoldDB" id="A0A060T9C9"/>
<feature type="domain" description="FAD dependent oxidoreductase" evidence="7">
    <location>
        <begin position="2"/>
        <end position="328"/>
    </location>
</feature>
<dbReference type="PhylomeDB" id="A0A060T9C9"/>
<gene>
    <name evidence="8" type="ORF">GNLVRS02_ARAD1D10934g</name>
</gene>
<dbReference type="GO" id="GO:0005737">
    <property type="term" value="C:cytoplasm"/>
    <property type="evidence" value="ECO:0007669"/>
    <property type="project" value="TreeGrafter"/>
</dbReference>
<feature type="binding site" evidence="6">
    <location>
        <position position="226"/>
    </location>
    <ligand>
        <name>D-dopa</name>
        <dbReference type="ChEBI" id="CHEBI:149689"/>
    </ligand>
</feature>
<feature type="binding site" evidence="6">
    <location>
        <position position="284"/>
    </location>
    <ligand>
        <name>D-dopa</name>
        <dbReference type="ChEBI" id="CHEBI:149689"/>
    </ligand>
</feature>
<keyword evidence="5" id="KW-0560">Oxidoreductase</keyword>
<reference evidence="8" key="2">
    <citation type="submission" date="2014-06" db="EMBL/GenBank/DDBJ databases">
        <title>The complete genome of Blastobotrys (Arxula) adeninivorans LS3 - a yeast of biotechnological interest.</title>
        <authorList>
            <person name="Kunze G."/>
            <person name="Gaillardin C."/>
            <person name="Czernicka M."/>
            <person name="Durrens P."/>
            <person name="Martin T."/>
            <person name="Boer E."/>
            <person name="Gabaldon T."/>
            <person name="Cruz J."/>
            <person name="Talla E."/>
            <person name="Marck C."/>
            <person name="Goffeau A."/>
            <person name="Barbe V."/>
            <person name="Baret P."/>
            <person name="Baronian K."/>
            <person name="Beier S."/>
            <person name="Bleykasten C."/>
            <person name="Bode R."/>
            <person name="Casaregola S."/>
            <person name="Despons L."/>
            <person name="Fairhead C."/>
            <person name="Giersberg M."/>
            <person name="Gierski P."/>
            <person name="Hahnel U."/>
            <person name="Hartmann A."/>
            <person name="Jankowska D."/>
            <person name="Jubin C."/>
            <person name="Jung P."/>
            <person name="Lafontaine I."/>
            <person name="Leh-Louis V."/>
            <person name="Lemaire M."/>
            <person name="Marcet-Houben M."/>
            <person name="Mascher M."/>
            <person name="Morel G."/>
            <person name="Richard G.-F."/>
            <person name="Riechen J."/>
            <person name="Sacerdot C."/>
            <person name="Sarkar A."/>
            <person name="Savel G."/>
            <person name="Schacherer J."/>
            <person name="Sherman D."/>
            <person name="Straub M.-L."/>
            <person name="Stein N."/>
            <person name="Thierry A."/>
            <person name="Trautwein-Schult A."/>
            <person name="Westhof E."/>
            <person name="Worch S."/>
            <person name="Dujon B."/>
            <person name="Souciet J.-L."/>
            <person name="Wincker P."/>
            <person name="Scholz U."/>
            <person name="Neuveglise N."/>
        </authorList>
    </citation>
    <scope>NUCLEOTIDE SEQUENCE</scope>
    <source>
        <strain evidence="8">LS3</strain>
    </source>
</reference>
<dbReference type="SUPFAM" id="SSF51971">
    <property type="entry name" value="Nucleotide-binding domain"/>
    <property type="match status" value="1"/>
</dbReference>
<dbReference type="SUPFAM" id="SSF54373">
    <property type="entry name" value="FAD-linked reductases, C-terminal domain"/>
    <property type="match status" value="1"/>
</dbReference>
<dbReference type="Pfam" id="PF01266">
    <property type="entry name" value="DAO"/>
    <property type="match status" value="1"/>
</dbReference>
<dbReference type="PANTHER" id="PTHR11530:SF11">
    <property type="entry name" value="D-ASPARTATE OXIDASE"/>
    <property type="match status" value="1"/>
</dbReference>
<evidence type="ECO:0000256" key="2">
    <source>
        <dbReference type="ARBA" id="ARBA00006730"/>
    </source>
</evidence>
<evidence type="ECO:0000259" key="7">
    <source>
        <dbReference type="Pfam" id="PF01266"/>
    </source>
</evidence>
<dbReference type="GO" id="GO:0071949">
    <property type="term" value="F:FAD binding"/>
    <property type="evidence" value="ECO:0007669"/>
    <property type="project" value="InterPro"/>
</dbReference>
<keyword evidence="3" id="KW-0285">Flavoprotein</keyword>
<feature type="binding site" evidence="6">
    <location>
        <begin position="43"/>
        <end position="44"/>
    </location>
    <ligand>
        <name>FAD</name>
        <dbReference type="ChEBI" id="CHEBI:57692"/>
    </ligand>
</feature>
<protein>
    <submittedName>
        <fullName evidence="8">ARAD1D10934p</fullName>
    </submittedName>
</protein>
<evidence type="ECO:0000256" key="6">
    <source>
        <dbReference type="PIRSR" id="PIRSR000189-1"/>
    </source>
</evidence>
<evidence type="ECO:0000256" key="3">
    <source>
        <dbReference type="ARBA" id="ARBA00022630"/>
    </source>
</evidence>
<keyword evidence="4 6" id="KW-0274">FAD</keyword>
<dbReference type="EMBL" id="HG937694">
    <property type="protein sequence ID" value="CDP37414.1"/>
    <property type="molecule type" value="Genomic_DNA"/>
</dbReference>
<dbReference type="PROSITE" id="PS00677">
    <property type="entry name" value="DAO"/>
    <property type="match status" value="1"/>
</dbReference>
<dbReference type="InterPro" id="IPR023209">
    <property type="entry name" value="DAO"/>
</dbReference>
<proteinExistence type="inferred from homology"/>
<dbReference type="Gene3D" id="3.30.9.10">
    <property type="entry name" value="D-Amino Acid Oxidase, subunit A, domain 2"/>
    <property type="match status" value="1"/>
</dbReference>
<evidence type="ECO:0000256" key="4">
    <source>
        <dbReference type="ARBA" id="ARBA00022827"/>
    </source>
</evidence>
<dbReference type="PIRSF" id="PIRSF000189">
    <property type="entry name" value="D-aa_oxidase"/>
    <property type="match status" value="1"/>
</dbReference>
<dbReference type="Gene3D" id="3.40.50.720">
    <property type="entry name" value="NAD(P)-binding Rossmann-like Domain"/>
    <property type="match status" value="1"/>
</dbReference>
<feature type="binding site" evidence="6">
    <location>
        <position position="312"/>
    </location>
    <ligand>
        <name>D-dopa</name>
        <dbReference type="ChEBI" id="CHEBI:149689"/>
    </ligand>
</feature>
<evidence type="ECO:0000313" key="8">
    <source>
        <dbReference type="EMBL" id="CDP37414.1"/>
    </source>
</evidence>
<evidence type="ECO:0000256" key="5">
    <source>
        <dbReference type="ARBA" id="ARBA00023002"/>
    </source>
</evidence>
<dbReference type="GO" id="GO:0003884">
    <property type="term" value="F:D-amino-acid oxidase activity"/>
    <property type="evidence" value="ECO:0007669"/>
    <property type="project" value="InterPro"/>
</dbReference>
<name>A0A060T9C9_BLAAD</name>
<dbReference type="GO" id="GO:0019478">
    <property type="term" value="P:D-amino acid catabolic process"/>
    <property type="evidence" value="ECO:0007669"/>
    <property type="project" value="TreeGrafter"/>
</dbReference>
<dbReference type="PANTHER" id="PTHR11530">
    <property type="entry name" value="D-AMINO ACID OXIDASE"/>
    <property type="match status" value="1"/>
</dbReference>
<reference evidence="8" key="1">
    <citation type="submission" date="2014-02" db="EMBL/GenBank/DDBJ databases">
        <authorList>
            <person name="Genoscope - CEA"/>
        </authorList>
    </citation>
    <scope>NUCLEOTIDE SEQUENCE</scope>
    <source>
        <strain evidence="8">LS3</strain>
    </source>
</reference>
<comment type="cofactor">
    <cofactor evidence="1 6">
        <name>FAD</name>
        <dbReference type="ChEBI" id="CHEBI:57692"/>
    </cofactor>
</comment>
<sequence length="335" mass="37303">MFVIVGAGVSGLYTAYTLLKDDPNREILILGEYLPGDQSTSYTSPWAGGNFSGITASDPDSLAWDKYSFTRFAELYEDLGPDSGLEKRPITEFYEFQPDPRKIESLKTFATNFRVLEKSELIDSDVVFGITYETWNFNCPKFLVQFASKLTTKWGVKFERRKLTHLSQAWISSDVEGVFNCTGLGAKTLGGVDDTKMYPSRGQVVVVRAPHVNANCMRWGKSAVTYIIPRPQSNGSVVLGGFLQKDNWSGSTYREQSTDILQRTINLLPELKGCEVIREAAGLRPSRYGGPRIEKELFGDGQYVVHNYGASGYGYQSGLGMARKAVDLLRIDSKL</sequence>
<evidence type="ECO:0000256" key="1">
    <source>
        <dbReference type="ARBA" id="ARBA00001974"/>
    </source>
</evidence>
<dbReference type="InterPro" id="IPR006076">
    <property type="entry name" value="FAD-dep_OxRdtase"/>
</dbReference>
<dbReference type="InterPro" id="IPR006181">
    <property type="entry name" value="D-amino_acid_oxidase_CS"/>
</dbReference>